<dbReference type="PANTHER" id="PTHR46211">
    <property type="entry name" value="GLYCEROPHOSPHORYL DIESTER PHOSPHODIESTERASE"/>
    <property type="match status" value="1"/>
</dbReference>
<dbReference type="GO" id="GO:0008081">
    <property type="term" value="F:phosphoric diester hydrolase activity"/>
    <property type="evidence" value="ECO:0007669"/>
    <property type="project" value="InterPro"/>
</dbReference>
<dbReference type="Gene3D" id="3.20.20.190">
    <property type="entry name" value="Phosphatidylinositol (PI) phosphodiesterase"/>
    <property type="match status" value="1"/>
</dbReference>
<dbReference type="PROSITE" id="PS51704">
    <property type="entry name" value="GP_PDE"/>
    <property type="match status" value="1"/>
</dbReference>
<organism evidence="2 3">
    <name type="scientific">Corynebacterium coyleae</name>
    <dbReference type="NCBI Taxonomy" id="53374"/>
    <lineage>
        <taxon>Bacteria</taxon>
        <taxon>Bacillati</taxon>
        <taxon>Actinomycetota</taxon>
        <taxon>Actinomycetes</taxon>
        <taxon>Mycobacteriales</taxon>
        <taxon>Corynebacteriaceae</taxon>
        <taxon>Corynebacterium</taxon>
    </lineage>
</organism>
<protein>
    <submittedName>
        <fullName evidence="2">Glycerophosphodiester phosphodiesterase</fullName>
    </submittedName>
</protein>
<feature type="domain" description="GP-PDE" evidence="1">
    <location>
        <begin position="38"/>
        <end position="273"/>
    </location>
</feature>
<dbReference type="PANTHER" id="PTHR46211:SF1">
    <property type="entry name" value="GLYCEROPHOSPHODIESTER PHOSPHODIESTERASE, CYTOPLASMIC"/>
    <property type="match status" value="1"/>
</dbReference>
<evidence type="ECO:0000313" key="3">
    <source>
        <dbReference type="Proteomes" id="UP000591626"/>
    </source>
</evidence>
<dbReference type="Proteomes" id="UP000591626">
    <property type="component" value="Unassembled WGS sequence"/>
</dbReference>
<dbReference type="InterPro" id="IPR030395">
    <property type="entry name" value="GP_PDE_dom"/>
</dbReference>
<comment type="caution">
    <text evidence="2">The sequence shown here is derived from an EMBL/GenBank/DDBJ whole genome shotgun (WGS) entry which is preliminary data.</text>
</comment>
<dbReference type="GO" id="GO:0006629">
    <property type="term" value="P:lipid metabolic process"/>
    <property type="evidence" value="ECO:0007669"/>
    <property type="project" value="InterPro"/>
</dbReference>
<evidence type="ECO:0000313" key="2">
    <source>
        <dbReference type="EMBL" id="NJJ03949.1"/>
    </source>
</evidence>
<reference evidence="2 3" key="1">
    <citation type="submission" date="2020-03" db="EMBL/GenBank/DDBJ databases">
        <title>Draft genome sequences of bacterial isolates from the female urobiome.</title>
        <authorList>
            <person name="Miller-Ensminger T."/>
            <person name="Wolfe A.J."/>
            <person name="Putonti C."/>
        </authorList>
    </citation>
    <scope>NUCLEOTIDE SEQUENCE [LARGE SCALE GENOMIC DNA]</scope>
    <source>
        <strain evidence="2 3">UMB8490</strain>
    </source>
</reference>
<proteinExistence type="predicted"/>
<dbReference type="EMBL" id="JAAUVV010000010">
    <property type="protein sequence ID" value="NJJ03949.1"/>
    <property type="molecule type" value="Genomic_DNA"/>
</dbReference>
<evidence type="ECO:0000259" key="1">
    <source>
        <dbReference type="PROSITE" id="PS51704"/>
    </source>
</evidence>
<gene>
    <name evidence="2" type="ORF">HC138_06245</name>
</gene>
<dbReference type="Pfam" id="PF03009">
    <property type="entry name" value="GDPD"/>
    <property type="match status" value="1"/>
</dbReference>
<name>A0AAP7CCD2_9CORY</name>
<accession>A0AAP7CCD2</accession>
<dbReference type="AlphaFoldDB" id="A0AAP7CCD2"/>
<dbReference type="InterPro" id="IPR017946">
    <property type="entry name" value="PLC-like_Pdiesterase_TIM-brl"/>
</dbReference>
<sequence>MALRVSSISTLAIVPNFLHSRAGTRASSLWAVSHNTTPKIVAHRGFSGSYPELTQRAFEKALELPIHGIECDVRLTRDGRVVVFHDPTLIRTAGVRGRIDFNDYNDLRELNVGTKEDPQRIMLLEELLELMQDYPDKHIYIETKHPTPHGPEVDEQTFRMLRYARLDDSPNIHLASFSHRAVRYFTDMAPELETFYLFRVREMRWNKKNRMFSRPYGVGPALQHLQLHTELLGYRGLKTYTWTVNTPRGMQWCADKGVDVMATDLPDLALEIFGNHTAVATD</sequence>
<dbReference type="SUPFAM" id="SSF51695">
    <property type="entry name" value="PLC-like phosphodiesterases"/>
    <property type="match status" value="1"/>
</dbReference>